<keyword evidence="3 8" id="KW-0808">Transferase</keyword>
<dbReference type="InterPro" id="IPR006000">
    <property type="entry name" value="Xylulokinase"/>
</dbReference>
<dbReference type="PANTHER" id="PTHR43095">
    <property type="entry name" value="SUGAR KINASE"/>
    <property type="match status" value="1"/>
</dbReference>
<name>A0ABW3V037_9HYPH</name>
<keyword evidence="4 8" id="KW-0547">Nucleotide-binding</keyword>
<dbReference type="PROSITE" id="PS00933">
    <property type="entry name" value="FGGY_KINASES_1"/>
    <property type="match status" value="1"/>
</dbReference>
<evidence type="ECO:0000256" key="5">
    <source>
        <dbReference type="ARBA" id="ARBA00022777"/>
    </source>
</evidence>
<comment type="caution">
    <text evidence="12">The sequence shown here is derived from an EMBL/GenBank/DDBJ whole genome shotgun (WGS) entry which is preliminary data.</text>
</comment>
<dbReference type="InterPro" id="IPR000577">
    <property type="entry name" value="Carb_kinase_FGGY"/>
</dbReference>
<dbReference type="GO" id="GO:0004856">
    <property type="term" value="F:D-xylulokinase activity"/>
    <property type="evidence" value="ECO:0007669"/>
    <property type="project" value="UniProtKB-EC"/>
</dbReference>
<reference evidence="13" key="1">
    <citation type="journal article" date="2019" name="Int. J. Syst. Evol. Microbiol.">
        <title>The Global Catalogue of Microorganisms (GCM) 10K type strain sequencing project: providing services to taxonomists for standard genome sequencing and annotation.</title>
        <authorList>
            <consortium name="The Broad Institute Genomics Platform"/>
            <consortium name="The Broad Institute Genome Sequencing Center for Infectious Disease"/>
            <person name="Wu L."/>
            <person name="Ma J."/>
        </authorList>
    </citation>
    <scope>NUCLEOTIDE SEQUENCE [LARGE SCALE GENOMIC DNA]</scope>
    <source>
        <strain evidence="13">CCUG 49584</strain>
    </source>
</reference>
<evidence type="ECO:0000256" key="4">
    <source>
        <dbReference type="ARBA" id="ARBA00022741"/>
    </source>
</evidence>
<comment type="function">
    <text evidence="8">Catalyzes the phosphorylation of D-xylulose to D-xylulose 5-phosphate.</text>
</comment>
<keyword evidence="6 8" id="KW-0067">ATP-binding</keyword>
<organism evidence="12 13">
    <name type="scientific">Pseudochrobactrum kiredjianiae</name>
    <dbReference type="NCBI Taxonomy" id="386305"/>
    <lineage>
        <taxon>Bacteria</taxon>
        <taxon>Pseudomonadati</taxon>
        <taxon>Pseudomonadota</taxon>
        <taxon>Alphaproteobacteria</taxon>
        <taxon>Hyphomicrobiales</taxon>
        <taxon>Brucellaceae</taxon>
        <taxon>Pseudochrobactrum</taxon>
    </lineage>
</organism>
<dbReference type="SUPFAM" id="SSF53067">
    <property type="entry name" value="Actin-like ATPase domain"/>
    <property type="match status" value="2"/>
</dbReference>
<evidence type="ECO:0000259" key="11">
    <source>
        <dbReference type="Pfam" id="PF02782"/>
    </source>
</evidence>
<dbReference type="InterPro" id="IPR043129">
    <property type="entry name" value="ATPase_NBD"/>
</dbReference>
<dbReference type="NCBIfam" id="TIGR01312">
    <property type="entry name" value="XylB"/>
    <property type="match status" value="1"/>
</dbReference>
<comment type="catalytic activity">
    <reaction evidence="8 9">
        <text>D-xylulose + ATP = D-xylulose 5-phosphate + ADP + H(+)</text>
        <dbReference type="Rhea" id="RHEA:10964"/>
        <dbReference type="ChEBI" id="CHEBI:15378"/>
        <dbReference type="ChEBI" id="CHEBI:17140"/>
        <dbReference type="ChEBI" id="CHEBI:30616"/>
        <dbReference type="ChEBI" id="CHEBI:57737"/>
        <dbReference type="ChEBI" id="CHEBI:456216"/>
        <dbReference type="EC" id="2.7.1.17"/>
    </reaction>
</comment>
<keyword evidence="5 8" id="KW-0418">Kinase</keyword>
<dbReference type="InterPro" id="IPR018483">
    <property type="entry name" value="Carb_kinase_FGGY_CS"/>
</dbReference>
<dbReference type="InterPro" id="IPR018485">
    <property type="entry name" value="FGGY_C"/>
</dbReference>
<feature type="active site" description="Proton acceptor" evidence="8">
    <location>
        <position position="235"/>
    </location>
</feature>
<accession>A0ABW3V037</accession>
<dbReference type="RefSeq" id="WP_289388964.1">
    <property type="nucleotide sequence ID" value="NZ_JAUCBM010000026.1"/>
</dbReference>
<dbReference type="CDD" id="cd07808">
    <property type="entry name" value="ASKHA_NBD_FGGY_EcXK-like"/>
    <property type="match status" value="1"/>
</dbReference>
<comment type="similarity">
    <text evidence="1 8 9">Belongs to the FGGY kinase family.</text>
</comment>
<evidence type="ECO:0000256" key="7">
    <source>
        <dbReference type="ARBA" id="ARBA00023277"/>
    </source>
</evidence>
<dbReference type="Gene3D" id="3.30.420.40">
    <property type="match status" value="2"/>
</dbReference>
<evidence type="ECO:0000256" key="2">
    <source>
        <dbReference type="ARBA" id="ARBA00022629"/>
    </source>
</evidence>
<dbReference type="Pfam" id="PF00370">
    <property type="entry name" value="FGGY_N"/>
    <property type="match status" value="1"/>
</dbReference>
<gene>
    <name evidence="8 9 12" type="primary">xylB</name>
    <name evidence="12" type="ORF">ACFQ35_05020</name>
</gene>
<dbReference type="HAMAP" id="MF_02220">
    <property type="entry name" value="XylB"/>
    <property type="match status" value="1"/>
</dbReference>
<dbReference type="EC" id="2.7.1.17" evidence="8 9"/>
<evidence type="ECO:0000256" key="1">
    <source>
        <dbReference type="ARBA" id="ARBA00009156"/>
    </source>
</evidence>
<evidence type="ECO:0000259" key="10">
    <source>
        <dbReference type="Pfam" id="PF00370"/>
    </source>
</evidence>
<proteinExistence type="inferred from homology"/>
<dbReference type="Proteomes" id="UP001597263">
    <property type="component" value="Unassembled WGS sequence"/>
</dbReference>
<feature type="domain" description="Carbohydrate kinase FGGY N-terminal" evidence="10">
    <location>
        <begin position="1"/>
        <end position="242"/>
    </location>
</feature>
<dbReference type="PANTHER" id="PTHR43095:SF6">
    <property type="entry name" value="XYLULOSE KINASE"/>
    <property type="match status" value="1"/>
</dbReference>
<feature type="domain" description="Carbohydrate kinase FGGY C-terminal" evidence="11">
    <location>
        <begin position="252"/>
        <end position="437"/>
    </location>
</feature>
<feature type="binding site" evidence="8">
    <location>
        <begin position="79"/>
        <end position="80"/>
    </location>
    <ligand>
        <name>substrate</name>
    </ligand>
</feature>
<dbReference type="PIRSF" id="PIRSF000538">
    <property type="entry name" value="GlpK"/>
    <property type="match status" value="1"/>
</dbReference>
<keyword evidence="2 8" id="KW-0859">Xylose metabolism</keyword>
<dbReference type="Pfam" id="PF02782">
    <property type="entry name" value="FGGY_C"/>
    <property type="match status" value="1"/>
</dbReference>
<protein>
    <recommendedName>
        <fullName evidence="8 9">Xylulose kinase</fullName>
        <shortName evidence="8 9">Xylulokinase</shortName>
        <ecNumber evidence="8 9">2.7.1.17</ecNumber>
    </recommendedName>
</protein>
<evidence type="ECO:0000256" key="6">
    <source>
        <dbReference type="ARBA" id="ARBA00022840"/>
    </source>
</evidence>
<dbReference type="InterPro" id="IPR050406">
    <property type="entry name" value="FGGY_Carb_Kinase"/>
</dbReference>
<evidence type="ECO:0000256" key="9">
    <source>
        <dbReference type="RuleBase" id="RU364073"/>
    </source>
</evidence>
<sequence length="487" mass="52223">MYLGLDLGTSGLKALLINADQRIVATAHADLTVQRPHKGWSEQNPQDWCEAAEKALLALKASHPEEMAAVKGIGLSGQMHGAVLLDKHAQVLRPAILWNDSRSHIQAARLDADPQFRAISGNIVFPGFTAPKLVWVKENEPEIFGEIHKVLLPKDYLRLWLTGEYLSELSDSSGTAWLNTAQRRWSAELLSASDMDIAQMPDLVEGTEQAGRLRLEIASKFGLPLGTIVAGGGGDNAASACGVGTVAPKRAFISLGTSGVVFVANQQYSPNAESAVHSFCHALPNTWHQMGVILSATDSLNWFAKISGQTPPELISELGETLKTPGGVSFLPYLSGERTPHNDATVRGSFIGLAHESDRSALTQAILEGVAFAVRDNLEALRAAGTEITQAIAIGGGSRSIYWLSSIATILDIPLEVPQDGDYGAAFGAARLGMIAAHNLDPVAICTPPKIARIVEPVSQLSIAYEEAYQRYRSAYKRIASFDLSSD</sequence>
<evidence type="ECO:0000313" key="13">
    <source>
        <dbReference type="Proteomes" id="UP001597263"/>
    </source>
</evidence>
<evidence type="ECO:0000256" key="3">
    <source>
        <dbReference type="ARBA" id="ARBA00022679"/>
    </source>
</evidence>
<feature type="site" description="Important for activity" evidence="8">
    <location>
        <position position="6"/>
    </location>
</feature>
<keyword evidence="13" id="KW-1185">Reference proteome</keyword>
<evidence type="ECO:0000256" key="8">
    <source>
        <dbReference type="HAMAP-Rule" id="MF_02220"/>
    </source>
</evidence>
<dbReference type="InterPro" id="IPR018484">
    <property type="entry name" value="FGGY_N"/>
</dbReference>
<evidence type="ECO:0000313" key="12">
    <source>
        <dbReference type="EMBL" id="MFD1226523.1"/>
    </source>
</evidence>
<dbReference type="EMBL" id="JBHTMA010000026">
    <property type="protein sequence ID" value="MFD1226523.1"/>
    <property type="molecule type" value="Genomic_DNA"/>
</dbReference>
<keyword evidence="7 8" id="KW-0119">Carbohydrate metabolism</keyword>